<dbReference type="InterPro" id="IPR010736">
    <property type="entry name" value="SHIPPO-rpt"/>
</dbReference>
<evidence type="ECO:0000313" key="2">
    <source>
        <dbReference type="EMBL" id="CAE8715313.1"/>
    </source>
</evidence>
<feature type="region of interest" description="Disordered" evidence="1">
    <location>
        <begin position="229"/>
        <end position="253"/>
    </location>
</feature>
<proteinExistence type="predicted"/>
<feature type="region of interest" description="Disordered" evidence="1">
    <location>
        <begin position="38"/>
        <end position="205"/>
    </location>
</feature>
<dbReference type="AlphaFoldDB" id="A0A813KXT1"/>
<dbReference type="Pfam" id="PF07004">
    <property type="entry name" value="SHIPPO-rpt"/>
    <property type="match status" value="2"/>
</dbReference>
<feature type="compositionally biased region" description="Low complexity" evidence="1">
    <location>
        <begin position="188"/>
        <end position="201"/>
    </location>
</feature>
<gene>
    <name evidence="2" type="ORF">PGLA2088_LOCUS38467</name>
</gene>
<reference evidence="2" key="1">
    <citation type="submission" date="2021-02" db="EMBL/GenBank/DDBJ databases">
        <authorList>
            <person name="Dougan E. K."/>
            <person name="Rhodes N."/>
            <person name="Thang M."/>
            <person name="Chan C."/>
        </authorList>
    </citation>
    <scope>NUCLEOTIDE SEQUENCE</scope>
</reference>
<feature type="compositionally biased region" description="Polar residues" evidence="1">
    <location>
        <begin position="151"/>
        <end position="164"/>
    </location>
</feature>
<organism evidence="2 3">
    <name type="scientific">Polarella glacialis</name>
    <name type="common">Dinoflagellate</name>
    <dbReference type="NCBI Taxonomy" id="89957"/>
    <lineage>
        <taxon>Eukaryota</taxon>
        <taxon>Sar</taxon>
        <taxon>Alveolata</taxon>
        <taxon>Dinophyceae</taxon>
        <taxon>Suessiales</taxon>
        <taxon>Suessiaceae</taxon>
        <taxon>Polarella</taxon>
    </lineage>
</organism>
<evidence type="ECO:0000313" key="3">
    <source>
        <dbReference type="Proteomes" id="UP000626109"/>
    </source>
</evidence>
<sequence length="253" mass="26649">QQQTTRTTTRSQHEMVFSFAPPTNELLTVASTIKRAPKWSFAGRPSGKGKGKGAGPYCPGDAHRDINGRFARDPAWSIPSAGGRDQRPNSAPPGPGRYAPRDSSTVKQTAPSWGFGSTGRDNSWLRECDGGGPGPAAYAPKFEAVMPSAPGYSNQGGRHQNNGNSGPGPQAYPPPKSTLSKTSGRWVASSRPQSAAAARSPGPNYCFPEGMKGMGGRQYSIGLRRGFKEPIATRGGDGKLPGPRTQFGGPFGY</sequence>
<comment type="caution">
    <text evidence="2">The sequence shown here is derived from an EMBL/GenBank/DDBJ whole genome shotgun (WGS) entry which is preliminary data.</text>
</comment>
<feature type="non-terminal residue" evidence="2">
    <location>
        <position position="253"/>
    </location>
</feature>
<accession>A0A813KXT1</accession>
<evidence type="ECO:0000256" key="1">
    <source>
        <dbReference type="SAM" id="MobiDB-lite"/>
    </source>
</evidence>
<protein>
    <submittedName>
        <fullName evidence="2">Uncharacterized protein</fullName>
    </submittedName>
</protein>
<feature type="compositionally biased region" description="Polar residues" evidence="1">
    <location>
        <begin position="102"/>
        <end position="111"/>
    </location>
</feature>
<dbReference type="Proteomes" id="UP000626109">
    <property type="component" value="Unassembled WGS sequence"/>
</dbReference>
<name>A0A813KXT1_POLGL</name>
<feature type="compositionally biased region" description="Basic and acidic residues" evidence="1">
    <location>
        <begin position="61"/>
        <end position="72"/>
    </location>
</feature>
<dbReference type="EMBL" id="CAJNNW010032758">
    <property type="protein sequence ID" value="CAE8715313.1"/>
    <property type="molecule type" value="Genomic_DNA"/>
</dbReference>